<evidence type="ECO:0000313" key="2">
    <source>
        <dbReference type="Proteomes" id="UP000007797"/>
    </source>
</evidence>
<dbReference type="Pfam" id="PF13637">
    <property type="entry name" value="Ank_4"/>
    <property type="match status" value="2"/>
</dbReference>
<dbReference type="KEGG" id="dfa:DFA_04087"/>
<name>F4Q192_CACFS</name>
<organism evidence="1 2">
    <name type="scientific">Cavenderia fasciculata</name>
    <name type="common">Slime mold</name>
    <name type="synonym">Dictyostelium fasciculatum</name>
    <dbReference type="NCBI Taxonomy" id="261658"/>
    <lineage>
        <taxon>Eukaryota</taxon>
        <taxon>Amoebozoa</taxon>
        <taxon>Evosea</taxon>
        <taxon>Eumycetozoa</taxon>
        <taxon>Dictyostelia</taxon>
        <taxon>Acytosteliales</taxon>
        <taxon>Cavenderiaceae</taxon>
        <taxon>Cavenderia</taxon>
    </lineage>
</organism>
<dbReference type="InterPro" id="IPR036770">
    <property type="entry name" value="Ankyrin_rpt-contain_sf"/>
</dbReference>
<dbReference type="OrthoDB" id="76773at2759"/>
<dbReference type="PANTHER" id="PTHR46586:SF4">
    <property type="match status" value="1"/>
</dbReference>
<dbReference type="InterPro" id="IPR002110">
    <property type="entry name" value="Ankyrin_rpt"/>
</dbReference>
<dbReference type="InterPro" id="IPR052050">
    <property type="entry name" value="SecEffector_AnkRepeat"/>
</dbReference>
<gene>
    <name evidence="1" type="ORF">DFA_04087</name>
</gene>
<dbReference type="PANTHER" id="PTHR46586">
    <property type="entry name" value="ANKYRIN REPEAT-CONTAINING PROTEIN"/>
    <property type="match status" value="1"/>
</dbReference>
<dbReference type="Gene3D" id="1.25.40.20">
    <property type="entry name" value="Ankyrin repeat-containing domain"/>
    <property type="match status" value="3"/>
</dbReference>
<dbReference type="AlphaFoldDB" id="F4Q192"/>
<dbReference type="SUPFAM" id="SSF140860">
    <property type="entry name" value="Pseudo ankyrin repeat-like"/>
    <property type="match status" value="1"/>
</dbReference>
<dbReference type="GeneID" id="14870604"/>
<sequence length="643" mass="72665">MTTTTIITILNVLYIKHTIFKHVEEISKRASQEVASMISLKGRDIVKLPYLQMISKFGMPWDYIKHYLPPTIGSTDKDNDVLLKRRVQAISKYCSHRNATLSTLVQLLKWSGPKFNPQPEQVDITTIIMNGNKDILMLLLKQCPHLDYSGANQAASLYGHVSILEMLRDSQPKGDFLPTTYGEASLADACGKGYLDVVIYLHNTYGDKINGTENAFEYAVSNSHLDIVKFLHFNRSEPCSRKAIISSAMSGSVELVKFLHETQTGGWSTEVMDQAASYGHLEILKFLHEHRSEGCTTMAMDMAAHCGHFSVVEWLNHNRSEGCTEDAMDMTNSFEIVQFLHNHRSEGCTTHAMDIAAAAGNLQTVSFLHSNRTEGCTTKAMDEAIRYSHIDVVKFLYENRSEGCSMNKIFSIACLRDDISLEMIRYLNETIKAVPNGKEVYCGAVNNRVDVIQYLLEQYPNVDWDFGGILSLLVSFGCLETLKFFQDNLPHALSCKHNIFDKACKHSSTVDMIRFLHENNYTQWCSTDAMDQASASGNLEIVEFLHFNRTEGCTTRAMDRAALNGHLKVVKFLHENRTEGCKYFLGIFTQDSTVPLCFDTAHYMLSNKLVSKDMILKDCIHPDNYEIIQLVDQFLLSDNSPYL</sequence>
<dbReference type="SUPFAM" id="SSF48403">
    <property type="entry name" value="Ankyrin repeat"/>
    <property type="match status" value="1"/>
</dbReference>
<keyword evidence="2" id="KW-1185">Reference proteome</keyword>
<proteinExistence type="predicted"/>
<dbReference type="EMBL" id="GL883018">
    <property type="protein sequence ID" value="EGG18593.1"/>
    <property type="molecule type" value="Genomic_DNA"/>
</dbReference>
<evidence type="ECO:0008006" key="3">
    <source>
        <dbReference type="Google" id="ProtNLM"/>
    </source>
</evidence>
<protein>
    <recommendedName>
        <fullName evidence="3">Ankyrin repeat-containing protein</fullName>
    </recommendedName>
</protein>
<dbReference type="Proteomes" id="UP000007797">
    <property type="component" value="Unassembled WGS sequence"/>
</dbReference>
<reference evidence="2" key="1">
    <citation type="journal article" date="2011" name="Genome Res.">
        <title>Phylogeny-wide analysis of social amoeba genomes highlights ancient origins for complex intercellular communication.</title>
        <authorList>
            <person name="Heidel A.J."/>
            <person name="Lawal H.M."/>
            <person name="Felder M."/>
            <person name="Schilde C."/>
            <person name="Helps N.R."/>
            <person name="Tunggal B."/>
            <person name="Rivero F."/>
            <person name="John U."/>
            <person name="Schleicher M."/>
            <person name="Eichinger L."/>
            <person name="Platzer M."/>
            <person name="Noegel A.A."/>
            <person name="Schaap P."/>
            <person name="Gloeckner G."/>
        </authorList>
    </citation>
    <scope>NUCLEOTIDE SEQUENCE [LARGE SCALE GENOMIC DNA]</scope>
    <source>
        <strain evidence="2">SH3</strain>
    </source>
</reference>
<dbReference type="RefSeq" id="XP_004366497.1">
    <property type="nucleotide sequence ID" value="XM_004366440.1"/>
</dbReference>
<evidence type="ECO:0000313" key="1">
    <source>
        <dbReference type="EMBL" id="EGG18593.1"/>
    </source>
</evidence>
<accession>F4Q192</accession>